<name>A0A2U8QX05_9FLAO</name>
<keyword evidence="2" id="KW-1185">Reference proteome</keyword>
<organism evidence="1 2">
    <name type="scientific">Flavobacterium sediminis</name>
    <dbReference type="NCBI Taxonomy" id="2201181"/>
    <lineage>
        <taxon>Bacteria</taxon>
        <taxon>Pseudomonadati</taxon>
        <taxon>Bacteroidota</taxon>
        <taxon>Flavobacteriia</taxon>
        <taxon>Flavobacteriales</taxon>
        <taxon>Flavobacteriaceae</taxon>
        <taxon>Flavobacterium</taxon>
    </lineage>
</organism>
<reference evidence="1 2" key="1">
    <citation type="submission" date="2018-05" db="EMBL/GenBank/DDBJ databases">
        <title>Flavobacterium sp. MEBiC07310.</title>
        <authorList>
            <person name="Baek K."/>
        </authorList>
    </citation>
    <scope>NUCLEOTIDE SEQUENCE [LARGE SCALE GENOMIC DNA]</scope>
    <source>
        <strain evidence="1 2">MEBiC07310</strain>
    </source>
</reference>
<sequence length="93" mass="10833">MTANFELIDKELISSLHFPQTEVLFEKEDILQRRNDLDRALSLGNLEHVKIKIFFEDDSNFKVVETTIWGVTDTRVILKQGVIIPVNRIHKIV</sequence>
<evidence type="ECO:0000313" key="2">
    <source>
        <dbReference type="Proteomes" id="UP000245429"/>
    </source>
</evidence>
<accession>A0A2U8QX05</accession>
<dbReference type="Proteomes" id="UP000245429">
    <property type="component" value="Chromosome"/>
</dbReference>
<gene>
    <name evidence="1" type="ORF">DI487_12480</name>
</gene>
<dbReference type="EMBL" id="CP029463">
    <property type="protein sequence ID" value="AWM14589.1"/>
    <property type="molecule type" value="Genomic_DNA"/>
</dbReference>
<evidence type="ECO:0000313" key="1">
    <source>
        <dbReference type="EMBL" id="AWM14589.1"/>
    </source>
</evidence>
<dbReference type="RefSeq" id="WP_109569947.1">
    <property type="nucleotide sequence ID" value="NZ_CP029463.1"/>
</dbReference>
<proteinExistence type="predicted"/>
<dbReference type="AlphaFoldDB" id="A0A2U8QX05"/>
<dbReference type="OrthoDB" id="982075at2"/>
<protein>
    <submittedName>
        <fullName evidence="1">Uncharacterized protein</fullName>
    </submittedName>
</protein>
<dbReference type="KEGG" id="fse:DI487_12480"/>